<dbReference type="PROSITE" id="PS50213">
    <property type="entry name" value="FAS1"/>
    <property type="match status" value="1"/>
</dbReference>
<dbReference type="PANTHER" id="PTHR10900:SF77">
    <property type="entry name" value="FI19380P1"/>
    <property type="match status" value="1"/>
</dbReference>
<dbReference type="EMBL" id="JAGSXJ010000023">
    <property type="protein sequence ID" value="KAH6676884.1"/>
    <property type="molecule type" value="Genomic_DNA"/>
</dbReference>
<protein>
    <submittedName>
        <fullName evidence="3">FAS1 domain-containing protein</fullName>
    </submittedName>
</protein>
<comment type="caution">
    <text evidence="3">The sequence shown here is derived from an EMBL/GenBank/DDBJ whole genome shotgun (WGS) entry which is preliminary data.</text>
</comment>
<evidence type="ECO:0000259" key="2">
    <source>
        <dbReference type="PROSITE" id="PS50213"/>
    </source>
</evidence>
<sequence length="309" mass="32377">MSGKVNLGSMSPGDTQTVPTLLNDSRYANVSDGQKVFITMQPEGEVVISSGLGTHITVVGTDIPFDGGLVQVVESLYVVPRRLEPSIRDSYMDLTAFLGALYRADLVDEFAQTPNATIFAPHNSAFQRLAGAFDSMDDEEFRRVLRYHIVPNAVLRSSDLQDSSNLTTGAKTPLHVTRYINDIYVNTARIIQTDLLVANGIVQMIDNVLNVELNDVRPNVSQSAQDAVFTATASVATGEGAPVPFTSALPCTASCSTSQAPRPTGEGGDGKGGTPDDENGAARGLGPGTMAVAMGAAAGVLGIGFVGIA</sequence>
<dbReference type="AlphaFoldDB" id="A0A9P9A929"/>
<dbReference type="InterPro" id="IPR036378">
    <property type="entry name" value="FAS1_dom_sf"/>
</dbReference>
<dbReference type="InterPro" id="IPR000782">
    <property type="entry name" value="FAS1_domain"/>
</dbReference>
<keyword evidence="4" id="KW-1185">Reference proteome</keyword>
<evidence type="ECO:0000256" key="1">
    <source>
        <dbReference type="SAM" id="MobiDB-lite"/>
    </source>
</evidence>
<organism evidence="3 4">
    <name type="scientific">Plectosphaerella plurivora</name>
    <dbReference type="NCBI Taxonomy" id="936078"/>
    <lineage>
        <taxon>Eukaryota</taxon>
        <taxon>Fungi</taxon>
        <taxon>Dikarya</taxon>
        <taxon>Ascomycota</taxon>
        <taxon>Pezizomycotina</taxon>
        <taxon>Sordariomycetes</taxon>
        <taxon>Hypocreomycetidae</taxon>
        <taxon>Glomerellales</taxon>
        <taxon>Plectosphaerellaceae</taxon>
        <taxon>Plectosphaerella</taxon>
    </lineage>
</organism>
<evidence type="ECO:0000313" key="3">
    <source>
        <dbReference type="EMBL" id="KAH6676884.1"/>
    </source>
</evidence>
<dbReference type="SUPFAM" id="SSF82153">
    <property type="entry name" value="FAS1 domain"/>
    <property type="match status" value="1"/>
</dbReference>
<dbReference type="SMART" id="SM00554">
    <property type="entry name" value="FAS1"/>
    <property type="match status" value="1"/>
</dbReference>
<dbReference type="PANTHER" id="PTHR10900">
    <property type="entry name" value="PERIOSTIN-RELATED"/>
    <property type="match status" value="1"/>
</dbReference>
<dbReference type="InterPro" id="IPR050904">
    <property type="entry name" value="Adhesion/Biosynth-related"/>
</dbReference>
<reference evidence="3" key="1">
    <citation type="journal article" date="2021" name="Nat. Commun.">
        <title>Genetic determinants of endophytism in the Arabidopsis root mycobiome.</title>
        <authorList>
            <person name="Mesny F."/>
            <person name="Miyauchi S."/>
            <person name="Thiergart T."/>
            <person name="Pickel B."/>
            <person name="Atanasova L."/>
            <person name="Karlsson M."/>
            <person name="Huettel B."/>
            <person name="Barry K.W."/>
            <person name="Haridas S."/>
            <person name="Chen C."/>
            <person name="Bauer D."/>
            <person name="Andreopoulos W."/>
            <person name="Pangilinan J."/>
            <person name="LaButti K."/>
            <person name="Riley R."/>
            <person name="Lipzen A."/>
            <person name="Clum A."/>
            <person name="Drula E."/>
            <person name="Henrissat B."/>
            <person name="Kohler A."/>
            <person name="Grigoriev I.V."/>
            <person name="Martin F.M."/>
            <person name="Hacquard S."/>
        </authorList>
    </citation>
    <scope>NUCLEOTIDE SEQUENCE</scope>
    <source>
        <strain evidence="3">MPI-SDFR-AT-0117</strain>
    </source>
</reference>
<dbReference type="Proteomes" id="UP000770015">
    <property type="component" value="Unassembled WGS sequence"/>
</dbReference>
<dbReference type="Pfam" id="PF02469">
    <property type="entry name" value="Fasciclin"/>
    <property type="match status" value="1"/>
</dbReference>
<feature type="region of interest" description="Disordered" evidence="1">
    <location>
        <begin position="253"/>
        <end position="284"/>
    </location>
</feature>
<gene>
    <name evidence="3" type="ORF">F5X68DRAFT_213566</name>
</gene>
<dbReference type="OrthoDB" id="286301at2759"/>
<feature type="domain" description="FAS1" evidence="2">
    <location>
        <begin position="81"/>
        <end position="209"/>
    </location>
</feature>
<accession>A0A9P9A929</accession>
<proteinExistence type="predicted"/>
<dbReference type="Gene3D" id="2.30.180.10">
    <property type="entry name" value="FAS1 domain"/>
    <property type="match status" value="1"/>
</dbReference>
<name>A0A9P9A929_9PEZI</name>
<evidence type="ECO:0000313" key="4">
    <source>
        <dbReference type="Proteomes" id="UP000770015"/>
    </source>
</evidence>